<dbReference type="RefSeq" id="WP_091176181.1">
    <property type="nucleotide sequence ID" value="NZ_FNCG01000030.1"/>
</dbReference>
<dbReference type="PANTHER" id="PTHR37017:SF11">
    <property type="entry name" value="ESTERASE_LIPASE_THIOESTERASE DOMAIN-CONTAINING PROTEIN"/>
    <property type="match status" value="1"/>
</dbReference>
<accession>A0A1G8MZD0</accession>
<dbReference type="Pfam" id="PF12697">
    <property type="entry name" value="Abhydrolase_6"/>
    <property type="match status" value="1"/>
</dbReference>
<dbReference type="STRING" id="551996.SAMN05192573_1305"/>
<evidence type="ECO:0000313" key="3">
    <source>
        <dbReference type="Proteomes" id="UP000199705"/>
    </source>
</evidence>
<dbReference type="InterPro" id="IPR029058">
    <property type="entry name" value="AB_hydrolase_fold"/>
</dbReference>
<dbReference type="Gene3D" id="3.40.50.1820">
    <property type="entry name" value="alpha/beta hydrolase"/>
    <property type="match status" value="1"/>
</dbReference>
<dbReference type="InterPro" id="IPR000073">
    <property type="entry name" value="AB_hydrolase_1"/>
</dbReference>
<dbReference type="SUPFAM" id="SSF53474">
    <property type="entry name" value="alpha/beta-Hydrolases"/>
    <property type="match status" value="1"/>
</dbReference>
<dbReference type="PANTHER" id="PTHR37017">
    <property type="entry name" value="AB HYDROLASE-1 DOMAIN-CONTAINING PROTEIN-RELATED"/>
    <property type="match status" value="1"/>
</dbReference>
<sequence length="227" mass="26019">MIERTKKTYLFIPGGWHGAWVFDPITTRMKSYEKDCFSLTLPGLEQKAVSQDKIINLTTHIQFVIDFIVEKKLTDVILCGHSYAGMVITGVADIIPENIFGLVYIDAYIPKDGDSCWKLTSDQYRELFAAGAAADGFNVVSRPGSDSRRRPHPLATFMQSLQLIGNYKQIRNLTFIYLSGWESTPFRQLYELHKNSPEWRVEVIDCEHNVMEHRPDELTEILLSIDK</sequence>
<feature type="domain" description="AB hydrolase-1" evidence="1">
    <location>
        <begin position="10"/>
        <end position="219"/>
    </location>
</feature>
<evidence type="ECO:0000313" key="2">
    <source>
        <dbReference type="EMBL" id="SDI73243.1"/>
    </source>
</evidence>
<dbReference type="AlphaFoldDB" id="A0A1G8MZD0"/>
<name>A0A1G8MZD0_9SPHI</name>
<proteinExistence type="predicted"/>
<keyword evidence="3" id="KW-1185">Reference proteome</keyword>
<dbReference type="Proteomes" id="UP000199705">
    <property type="component" value="Unassembled WGS sequence"/>
</dbReference>
<protein>
    <submittedName>
        <fullName evidence="2">Pimeloyl-ACP methyl ester carboxylesterase</fullName>
    </submittedName>
</protein>
<gene>
    <name evidence="2" type="ORF">SAMN05192573_1305</name>
</gene>
<dbReference type="EMBL" id="FNCG01000030">
    <property type="protein sequence ID" value="SDI73243.1"/>
    <property type="molecule type" value="Genomic_DNA"/>
</dbReference>
<evidence type="ECO:0000259" key="1">
    <source>
        <dbReference type="Pfam" id="PF12697"/>
    </source>
</evidence>
<reference evidence="3" key="1">
    <citation type="submission" date="2016-10" db="EMBL/GenBank/DDBJ databases">
        <authorList>
            <person name="Varghese N."/>
            <person name="Submissions S."/>
        </authorList>
    </citation>
    <scope>NUCLEOTIDE SEQUENCE [LARGE SCALE GENOMIC DNA]</scope>
    <source>
        <strain evidence="3">Gh-67</strain>
    </source>
</reference>
<dbReference type="InterPro" id="IPR052897">
    <property type="entry name" value="Sec-Metab_Biosynth_Hydrolase"/>
</dbReference>
<organism evidence="2 3">
    <name type="scientific">Mucilaginibacter gossypii</name>
    <dbReference type="NCBI Taxonomy" id="551996"/>
    <lineage>
        <taxon>Bacteria</taxon>
        <taxon>Pseudomonadati</taxon>
        <taxon>Bacteroidota</taxon>
        <taxon>Sphingobacteriia</taxon>
        <taxon>Sphingobacteriales</taxon>
        <taxon>Sphingobacteriaceae</taxon>
        <taxon>Mucilaginibacter</taxon>
    </lineage>
</organism>